<feature type="compositionally biased region" description="Pro residues" evidence="1">
    <location>
        <begin position="53"/>
        <end position="66"/>
    </location>
</feature>
<organism evidence="2">
    <name type="scientific">Hordeum bulbosum</name>
    <name type="common">Bulbous barley</name>
    <name type="synonym">Critesion bulbosum</name>
    <dbReference type="NCBI Taxonomy" id="4516"/>
    <lineage>
        <taxon>Eukaryota</taxon>
        <taxon>Viridiplantae</taxon>
        <taxon>Streptophyta</taxon>
        <taxon>Embryophyta</taxon>
        <taxon>Tracheophyta</taxon>
        <taxon>Spermatophyta</taxon>
        <taxon>Magnoliopsida</taxon>
        <taxon>Liliopsida</taxon>
        <taxon>Poales</taxon>
        <taxon>Poaceae</taxon>
        <taxon>BOP clade</taxon>
        <taxon>Pooideae</taxon>
        <taxon>Triticodae</taxon>
        <taxon>Triticeae</taxon>
        <taxon>Hordeinae</taxon>
        <taxon>Hordeum</taxon>
    </lineage>
</organism>
<dbReference type="EMBL" id="AJ400135">
    <property type="protein sequence ID" value="CAB77451.1"/>
    <property type="molecule type" value="Genomic_DNA"/>
</dbReference>
<protein>
    <submittedName>
        <fullName evidence="2">Chitinase</fullName>
    </submittedName>
</protein>
<feature type="region of interest" description="Disordered" evidence="1">
    <location>
        <begin position="19"/>
        <end position="74"/>
    </location>
</feature>
<name>Q9M3Q3_HORBU</name>
<gene>
    <name evidence="2" type="primary">CHI</name>
</gene>
<reference evidence="2" key="1">
    <citation type="submission" date="2000-03" db="EMBL/GenBank/DDBJ databases">
        <authorList>
            <person name="de Bustos A."/>
        </authorList>
    </citation>
    <scope>NUCLEOTIDE SEQUENCE</scope>
</reference>
<reference evidence="2" key="2">
    <citation type="journal article" date="2002" name="Genome">
        <title>Species relationships between antifungal chitinase and nuclear rDNA (internal transcribed spacer) sequences in the genus Hordeum.</title>
        <authorList>
            <person name="De B.A."/>
            <person name="Loarce Y."/>
            <person name="Jouve N."/>
        </authorList>
    </citation>
    <scope>NUCLEOTIDE SEQUENCE</scope>
</reference>
<feature type="non-terminal residue" evidence="2">
    <location>
        <position position="74"/>
    </location>
</feature>
<sequence length="74" mass="8020">LLHRNDCQEARGFYTYDAFLISSPPPPRSRPSAPRGARRRGSGRWRPSSGRPPTRPPAAGPRPPTGRMPGATAS</sequence>
<evidence type="ECO:0000313" key="2">
    <source>
        <dbReference type="EMBL" id="CAB77451.1"/>
    </source>
</evidence>
<feature type="non-terminal residue" evidence="2">
    <location>
        <position position="1"/>
    </location>
</feature>
<dbReference type="AlphaFoldDB" id="Q9M3Q3"/>
<proteinExistence type="predicted"/>
<evidence type="ECO:0000256" key="1">
    <source>
        <dbReference type="SAM" id="MobiDB-lite"/>
    </source>
</evidence>
<accession>Q9M3Q3</accession>